<evidence type="ECO:0000313" key="2">
    <source>
        <dbReference type="Proteomes" id="UP000249464"/>
    </source>
</evidence>
<gene>
    <name evidence="1" type="primary">BQ5605_C013g07180</name>
    <name evidence="1" type="ORF">BQ5605_C013G07180</name>
</gene>
<proteinExistence type="predicted"/>
<name>A0A2X0LUH9_9BASI</name>
<dbReference type="AlphaFoldDB" id="A0A2X0LUH9"/>
<sequence length="54" mass="5923">MGSMSLARACVMPTLEVSHSPQVPLVAGHSWKERRAVEEVCAAYARVQEGLNRI</sequence>
<organism evidence="1 2">
    <name type="scientific">Microbotryum silenes-dioicae</name>
    <dbReference type="NCBI Taxonomy" id="796604"/>
    <lineage>
        <taxon>Eukaryota</taxon>
        <taxon>Fungi</taxon>
        <taxon>Dikarya</taxon>
        <taxon>Basidiomycota</taxon>
        <taxon>Pucciniomycotina</taxon>
        <taxon>Microbotryomycetes</taxon>
        <taxon>Microbotryales</taxon>
        <taxon>Microbotryaceae</taxon>
        <taxon>Microbotryum</taxon>
    </lineage>
</organism>
<reference evidence="1 2" key="1">
    <citation type="submission" date="2016-11" db="EMBL/GenBank/DDBJ databases">
        <authorList>
            <person name="Jaros S."/>
            <person name="Januszkiewicz K."/>
            <person name="Wedrychowicz H."/>
        </authorList>
    </citation>
    <scope>NUCLEOTIDE SEQUENCE [LARGE SCALE GENOMIC DNA]</scope>
</reference>
<evidence type="ECO:0000313" key="1">
    <source>
        <dbReference type="EMBL" id="SGY14960.1"/>
    </source>
</evidence>
<protein>
    <submittedName>
        <fullName evidence="1">BQ5605_C013g07180 protein</fullName>
    </submittedName>
</protein>
<dbReference type="EMBL" id="FQNC01000013">
    <property type="protein sequence ID" value="SGY14960.1"/>
    <property type="molecule type" value="Genomic_DNA"/>
</dbReference>
<accession>A0A2X0LUH9</accession>
<keyword evidence="2" id="KW-1185">Reference proteome</keyword>
<dbReference type="Proteomes" id="UP000249464">
    <property type="component" value="Unassembled WGS sequence"/>
</dbReference>